<keyword evidence="10" id="KW-1185">Reference proteome</keyword>
<evidence type="ECO:0000256" key="6">
    <source>
        <dbReference type="ARBA" id="ARBA00023136"/>
    </source>
</evidence>
<feature type="transmembrane region" description="Helical" evidence="7">
    <location>
        <begin position="88"/>
        <end position="109"/>
    </location>
</feature>
<feature type="transmembrane region" description="Helical" evidence="7">
    <location>
        <begin position="322"/>
        <end position="340"/>
    </location>
</feature>
<dbReference type="PANTHER" id="PTHR43495:SF5">
    <property type="entry name" value="GAMMA-AMINOBUTYRIC ACID PERMEASE"/>
    <property type="match status" value="1"/>
</dbReference>
<sequence length="428" mass="46781">MSKRGLSWWKLSLIGVGCIIGTGYFLGSSLAIQQAGASVLIAYLTAGIVTWLVYQALAKMTADHMEKGSFRTYAKQAFGSWAGFSNGWVYWTAELLIMGSQLTALAIFARFWFPYAPVWLCAAFFSVIGLFVLYLGVKKIEDLENIFGLMKAAAIVMFVLIGGAAMLGLLHNEGADVQTQTLELFPEGGTGLWIALLYAFYAFGGVEVMGLMASELKDPNEAEKSGRLMLFLLTILYVASFFLVVRLAPLQDIDTEESPFITALKPLEWDWVSHVFNGILIIAGFSTMVASLYAVTTMVTALAEEGDAPSLFAKKGEEHTPLPAFILTTVMVVISVVFALLLPNNIFAYITTAAGLMLLYNWIFILFSYRSMMKPKGLALVKVVVAAAIIAVAIVGTLFDGTSRTGLWVSFVFLILITVATWIKQCRN</sequence>
<organism evidence="9 10">
    <name type="scientific">Halobacillus locisalis</name>
    <dbReference type="NCBI Taxonomy" id="220753"/>
    <lineage>
        <taxon>Bacteria</taxon>
        <taxon>Bacillati</taxon>
        <taxon>Bacillota</taxon>
        <taxon>Bacilli</taxon>
        <taxon>Bacillales</taxon>
        <taxon>Bacillaceae</taxon>
        <taxon>Halobacillus</taxon>
    </lineage>
</organism>
<proteinExistence type="predicted"/>
<feature type="transmembrane region" description="Helical" evidence="7">
    <location>
        <begin position="275"/>
        <end position="302"/>
    </location>
</feature>
<feature type="transmembrane region" description="Helical" evidence="7">
    <location>
        <begin position="228"/>
        <end position="248"/>
    </location>
</feature>
<feature type="transmembrane region" description="Helical" evidence="7">
    <location>
        <begin position="149"/>
        <end position="171"/>
    </location>
</feature>
<feature type="transmembrane region" description="Helical" evidence="7">
    <location>
        <begin position="12"/>
        <end position="32"/>
    </location>
</feature>
<dbReference type="Gene3D" id="1.20.1740.10">
    <property type="entry name" value="Amino acid/polyamine transporter I"/>
    <property type="match status" value="1"/>
</dbReference>
<dbReference type="Proteomes" id="UP000571017">
    <property type="component" value="Unassembled WGS sequence"/>
</dbReference>
<evidence type="ECO:0000256" key="2">
    <source>
        <dbReference type="ARBA" id="ARBA00022448"/>
    </source>
</evidence>
<feature type="transmembrane region" description="Helical" evidence="7">
    <location>
        <begin position="379"/>
        <end position="399"/>
    </location>
</feature>
<feature type="transmembrane region" description="Helical" evidence="7">
    <location>
        <begin position="191"/>
        <end position="216"/>
    </location>
</feature>
<keyword evidence="4" id="KW-0029">Amino-acid transport</keyword>
<feature type="transmembrane region" description="Helical" evidence="7">
    <location>
        <begin position="346"/>
        <end position="367"/>
    </location>
</feature>
<dbReference type="GO" id="GO:0005886">
    <property type="term" value="C:plasma membrane"/>
    <property type="evidence" value="ECO:0007669"/>
    <property type="project" value="UniProtKB-SubCell"/>
</dbReference>
<reference evidence="9 10" key="1">
    <citation type="journal article" date="2004" name="Extremophiles">
        <title>Halobacillus locisalis sp. nov., a halophilic bacterium isolated from a marine solar saltern of the Yellow Sea in Korea.</title>
        <authorList>
            <person name="Yoon J.H."/>
            <person name="Kang K.H."/>
            <person name="Oh T.K."/>
            <person name="Park Y.H."/>
        </authorList>
    </citation>
    <scope>NUCLEOTIDE SEQUENCE [LARGE SCALE GENOMIC DNA]</scope>
    <source>
        <strain evidence="9 10">KCTC 3788</strain>
    </source>
</reference>
<dbReference type="GO" id="GO:0006865">
    <property type="term" value="P:amino acid transport"/>
    <property type="evidence" value="ECO:0007669"/>
    <property type="project" value="UniProtKB-KW"/>
</dbReference>
<comment type="caution">
    <text evidence="9">The sequence shown here is derived from an EMBL/GenBank/DDBJ whole genome shotgun (WGS) entry which is preliminary data.</text>
</comment>
<feature type="domain" description="Amino acid permease/ SLC12A" evidence="8">
    <location>
        <begin position="12"/>
        <end position="400"/>
    </location>
</feature>
<accession>A0A838CUC8</accession>
<evidence type="ECO:0000256" key="4">
    <source>
        <dbReference type="ARBA" id="ARBA00022970"/>
    </source>
</evidence>
<feature type="transmembrane region" description="Helical" evidence="7">
    <location>
        <begin position="115"/>
        <end position="137"/>
    </location>
</feature>
<evidence type="ECO:0000313" key="9">
    <source>
        <dbReference type="EMBL" id="MBA2175677.1"/>
    </source>
</evidence>
<name>A0A838CUC8_9BACI</name>
<evidence type="ECO:0000256" key="1">
    <source>
        <dbReference type="ARBA" id="ARBA00004651"/>
    </source>
</evidence>
<evidence type="ECO:0000313" key="10">
    <source>
        <dbReference type="Proteomes" id="UP000571017"/>
    </source>
</evidence>
<evidence type="ECO:0000259" key="8">
    <source>
        <dbReference type="Pfam" id="PF00324"/>
    </source>
</evidence>
<dbReference type="PIRSF" id="PIRSF006060">
    <property type="entry name" value="AA_transporter"/>
    <property type="match status" value="1"/>
</dbReference>
<dbReference type="EMBL" id="JACEFG010000002">
    <property type="protein sequence ID" value="MBA2175677.1"/>
    <property type="molecule type" value="Genomic_DNA"/>
</dbReference>
<protein>
    <submittedName>
        <fullName evidence="9">Amino acid permease</fullName>
    </submittedName>
</protein>
<gene>
    <name evidence="9" type="ORF">H0266_12320</name>
</gene>
<keyword evidence="6 7" id="KW-0472">Membrane</keyword>
<keyword evidence="3 7" id="KW-0812">Transmembrane</keyword>
<keyword evidence="5 7" id="KW-1133">Transmembrane helix</keyword>
<feature type="transmembrane region" description="Helical" evidence="7">
    <location>
        <begin position="405"/>
        <end position="423"/>
    </location>
</feature>
<dbReference type="PANTHER" id="PTHR43495">
    <property type="entry name" value="GABA PERMEASE"/>
    <property type="match status" value="1"/>
</dbReference>
<comment type="subcellular location">
    <subcellularLocation>
        <location evidence="1">Cell membrane</location>
        <topology evidence="1">Multi-pass membrane protein</topology>
    </subcellularLocation>
</comment>
<dbReference type="AlphaFoldDB" id="A0A838CUC8"/>
<evidence type="ECO:0000256" key="3">
    <source>
        <dbReference type="ARBA" id="ARBA00022692"/>
    </source>
</evidence>
<keyword evidence="2" id="KW-0813">Transport</keyword>
<dbReference type="Pfam" id="PF00324">
    <property type="entry name" value="AA_permease"/>
    <property type="match status" value="1"/>
</dbReference>
<dbReference type="GO" id="GO:0055085">
    <property type="term" value="P:transmembrane transport"/>
    <property type="evidence" value="ECO:0007669"/>
    <property type="project" value="InterPro"/>
</dbReference>
<feature type="transmembrane region" description="Helical" evidence="7">
    <location>
        <begin position="38"/>
        <end position="57"/>
    </location>
</feature>
<dbReference type="RefSeq" id="WP_181472674.1">
    <property type="nucleotide sequence ID" value="NZ_JACEFG010000002.1"/>
</dbReference>
<evidence type="ECO:0000256" key="5">
    <source>
        <dbReference type="ARBA" id="ARBA00022989"/>
    </source>
</evidence>
<dbReference type="InterPro" id="IPR004841">
    <property type="entry name" value="AA-permease/SLC12A_dom"/>
</dbReference>
<evidence type="ECO:0000256" key="7">
    <source>
        <dbReference type="SAM" id="Phobius"/>
    </source>
</evidence>